<dbReference type="Proteomes" id="UP000680866">
    <property type="component" value="Chromosome"/>
</dbReference>
<dbReference type="KEGG" id="pry:Prubr_35280"/>
<sequence>MLLSHRRKDTGPAIAEFWRWWPQGRPSVEAAISDGDWSPALVAEIAGRVNAIHKGLEWEFSRGNRSSHLLVVSAAGDARLRSIAERWRRAAPPPDRHWEFQSTRQPDPGALTAALTVDGFEVKLPDLAYGFTVDSSRHEVDIVVYHPMFAQMPVRERVRVVFLALDWLLGEVAAELWIGTVETVVEPTPDMRGGDALAATVAQVAAQVDDQTWELRELRDGRRAGIASLRHPLKPVRWPHLDTYLRVEAGFPGVGDSGMPDDTALADLRALEARLTATLGVDAVLVAHETRGGRRIFHCYAEDGRPVEAAATAVVRGWTRGRTRVRCRPDPGWDGIRHLG</sequence>
<evidence type="ECO:0008006" key="3">
    <source>
        <dbReference type="Google" id="ProtNLM"/>
    </source>
</evidence>
<keyword evidence="2" id="KW-1185">Reference proteome</keyword>
<organism evidence="1 2">
    <name type="scientific">Polymorphospora rubra</name>
    <dbReference type="NCBI Taxonomy" id="338584"/>
    <lineage>
        <taxon>Bacteria</taxon>
        <taxon>Bacillati</taxon>
        <taxon>Actinomycetota</taxon>
        <taxon>Actinomycetes</taxon>
        <taxon>Micromonosporales</taxon>
        <taxon>Micromonosporaceae</taxon>
        <taxon>Polymorphospora</taxon>
    </lineage>
</organism>
<protein>
    <recommendedName>
        <fullName evidence="3">DUF695 domain-containing protein</fullName>
    </recommendedName>
</protein>
<reference evidence="1" key="1">
    <citation type="submission" date="2020-08" db="EMBL/GenBank/DDBJ databases">
        <title>Whole genome shotgun sequence of Polymorphospora rubra NBRC 101157.</title>
        <authorList>
            <person name="Komaki H."/>
            <person name="Tamura T."/>
        </authorList>
    </citation>
    <scope>NUCLEOTIDE SEQUENCE</scope>
    <source>
        <strain evidence="1">NBRC 101157</strain>
    </source>
</reference>
<dbReference type="EMBL" id="AP023359">
    <property type="protein sequence ID" value="BCJ66507.1"/>
    <property type="molecule type" value="Genomic_DNA"/>
</dbReference>
<dbReference type="AlphaFoldDB" id="A0A810MZE9"/>
<accession>A0A810MZE9</accession>
<evidence type="ECO:0000313" key="2">
    <source>
        <dbReference type="Proteomes" id="UP000680866"/>
    </source>
</evidence>
<evidence type="ECO:0000313" key="1">
    <source>
        <dbReference type="EMBL" id="BCJ66507.1"/>
    </source>
</evidence>
<gene>
    <name evidence="1" type="ORF">Prubr_35280</name>
</gene>
<name>A0A810MZE9_9ACTN</name>
<proteinExistence type="predicted"/>
<dbReference type="RefSeq" id="WP_212826682.1">
    <property type="nucleotide sequence ID" value="NZ_AP023359.1"/>
</dbReference>